<name>A0A8D8NU66_CULPI</name>
<evidence type="ECO:0000256" key="1">
    <source>
        <dbReference type="SAM" id="MobiDB-lite"/>
    </source>
</evidence>
<evidence type="ECO:0000313" key="2">
    <source>
        <dbReference type="EMBL" id="CAG6577674.1"/>
    </source>
</evidence>
<feature type="region of interest" description="Disordered" evidence="1">
    <location>
        <begin position="43"/>
        <end position="130"/>
    </location>
</feature>
<dbReference type="EMBL" id="HBUE01192830">
    <property type="protein sequence ID" value="CAG6525963.1"/>
    <property type="molecule type" value="Transcribed_RNA"/>
</dbReference>
<feature type="compositionally biased region" description="Basic and acidic residues" evidence="1">
    <location>
        <begin position="82"/>
        <end position="99"/>
    </location>
</feature>
<feature type="region of interest" description="Disordered" evidence="1">
    <location>
        <begin position="142"/>
        <end position="193"/>
    </location>
</feature>
<organism evidence="2">
    <name type="scientific">Culex pipiens</name>
    <name type="common">House mosquito</name>
    <dbReference type="NCBI Taxonomy" id="7175"/>
    <lineage>
        <taxon>Eukaryota</taxon>
        <taxon>Metazoa</taxon>
        <taxon>Ecdysozoa</taxon>
        <taxon>Arthropoda</taxon>
        <taxon>Hexapoda</taxon>
        <taxon>Insecta</taxon>
        <taxon>Pterygota</taxon>
        <taxon>Neoptera</taxon>
        <taxon>Endopterygota</taxon>
        <taxon>Diptera</taxon>
        <taxon>Nematocera</taxon>
        <taxon>Culicoidea</taxon>
        <taxon>Culicidae</taxon>
        <taxon>Culicinae</taxon>
        <taxon>Culicini</taxon>
        <taxon>Culex</taxon>
        <taxon>Culex</taxon>
    </lineage>
</organism>
<dbReference type="EMBL" id="HBUE01298783">
    <property type="protein sequence ID" value="CAG6577674.1"/>
    <property type="molecule type" value="Transcribed_RNA"/>
</dbReference>
<sequence>MHGRGDGSCEASETGHSAVRNAGAFPSAGALFASIDAGSEVFRVPRVQRPLLRRQANPVRLGRHRAVESAGAEPAAGGQVHDPPDQAGRDESAGGEEPRNGAAGSVAAVDQPGNGGGPADVRGGLFDQQGQAARGDYVQVLQRDGRGEGAGGLCVPTEGAEGGPKVPHLCAPHQDAGRGLAGAGQTQGGPHPD</sequence>
<dbReference type="EMBL" id="HBUE01004203">
    <property type="protein sequence ID" value="CAG6445075.1"/>
    <property type="molecule type" value="Transcribed_RNA"/>
</dbReference>
<dbReference type="AlphaFoldDB" id="A0A8D8NU66"/>
<accession>A0A8D8NU66</accession>
<proteinExistence type="predicted"/>
<feature type="compositionally biased region" description="Low complexity" evidence="1">
    <location>
        <begin position="44"/>
        <end position="55"/>
    </location>
</feature>
<protein>
    <submittedName>
        <fullName evidence="2">(northern house mosquito) hypothetical protein</fullName>
    </submittedName>
</protein>
<reference evidence="2" key="1">
    <citation type="submission" date="2021-05" db="EMBL/GenBank/DDBJ databases">
        <authorList>
            <person name="Alioto T."/>
            <person name="Alioto T."/>
            <person name="Gomez Garrido J."/>
        </authorList>
    </citation>
    <scope>NUCLEOTIDE SEQUENCE</scope>
</reference>